<comment type="caution">
    <text evidence="7">The sequence shown here is derived from an EMBL/GenBank/DDBJ whole genome shotgun (WGS) entry which is preliminary data.</text>
</comment>
<accession>I8WQV2</accession>
<dbReference type="PIRSF" id="PIRSF004983">
    <property type="entry name" value="MenD"/>
    <property type="match status" value="1"/>
</dbReference>
<evidence type="ECO:0000259" key="6">
    <source>
        <dbReference type="Pfam" id="PF02776"/>
    </source>
</evidence>
<dbReference type="Gene3D" id="3.40.50.970">
    <property type="match status" value="2"/>
</dbReference>
<dbReference type="CDD" id="cd07037">
    <property type="entry name" value="TPP_PYR_MenD"/>
    <property type="match status" value="1"/>
</dbReference>
<evidence type="ECO:0000256" key="1">
    <source>
        <dbReference type="ARBA" id="ARBA00022679"/>
    </source>
</evidence>
<dbReference type="InterPro" id="IPR004433">
    <property type="entry name" value="MenaQ_synth_MenD"/>
</dbReference>
<dbReference type="Pfam" id="PF02776">
    <property type="entry name" value="TPP_enzyme_N"/>
    <property type="match status" value="1"/>
</dbReference>
<dbReference type="GO" id="GO:0046872">
    <property type="term" value="F:metal ion binding"/>
    <property type="evidence" value="ECO:0007669"/>
    <property type="project" value="UniProtKB-KW"/>
</dbReference>
<dbReference type="GO" id="GO:0009234">
    <property type="term" value="P:menaquinone biosynthetic process"/>
    <property type="evidence" value="ECO:0007669"/>
    <property type="project" value="InterPro"/>
</dbReference>
<evidence type="ECO:0000313" key="7">
    <source>
        <dbReference type="EMBL" id="EIY40232.1"/>
    </source>
</evidence>
<protein>
    <recommendedName>
        <fullName evidence="6">Thiamine pyrophosphate enzyme N-terminal TPP-binding domain-containing protein</fullName>
    </recommendedName>
</protein>
<dbReference type="EMBL" id="AGXG01000001">
    <property type="protein sequence ID" value="EIY40232.1"/>
    <property type="molecule type" value="Genomic_DNA"/>
</dbReference>
<keyword evidence="5" id="KW-0464">Manganese</keyword>
<keyword evidence="3" id="KW-0460">Magnesium</keyword>
<dbReference type="PATRIC" id="fig|997874.3.peg.77"/>
<reference evidence="7 8" key="1">
    <citation type="submission" date="2012-02" db="EMBL/GenBank/DDBJ databases">
        <title>The Genome Sequence of Bacteroides cellulosilyticus CL02T12C19.</title>
        <authorList>
            <consortium name="The Broad Institute Genome Sequencing Platform"/>
            <person name="Earl A."/>
            <person name="Ward D."/>
            <person name="Feldgarden M."/>
            <person name="Gevers D."/>
            <person name="Zitomersky N.L."/>
            <person name="Coyne M.J."/>
            <person name="Comstock L.E."/>
            <person name="Young S.K."/>
            <person name="Zeng Q."/>
            <person name="Gargeya S."/>
            <person name="Fitzgerald M."/>
            <person name="Haas B."/>
            <person name="Abouelleil A."/>
            <person name="Alvarado L."/>
            <person name="Arachchi H.M."/>
            <person name="Berlin A."/>
            <person name="Chapman S.B."/>
            <person name="Gearin G."/>
            <person name="Goldberg J."/>
            <person name="Griggs A."/>
            <person name="Gujja S."/>
            <person name="Hansen M."/>
            <person name="Heiman D."/>
            <person name="Howarth C."/>
            <person name="Larimer J."/>
            <person name="Lui A."/>
            <person name="MacDonald P.J.P."/>
            <person name="McCowen C."/>
            <person name="Montmayeur A."/>
            <person name="Murphy C."/>
            <person name="Neiman D."/>
            <person name="Pearson M."/>
            <person name="Priest M."/>
            <person name="Roberts A."/>
            <person name="Saif S."/>
            <person name="Shea T."/>
            <person name="Sisk P."/>
            <person name="Stolte C."/>
            <person name="Sykes S."/>
            <person name="Wortman J."/>
            <person name="Nusbaum C."/>
            <person name="Birren B."/>
        </authorList>
    </citation>
    <scope>NUCLEOTIDE SEQUENCE [LARGE SCALE GENOMIC DNA]</scope>
    <source>
        <strain evidence="7 8">CL02T12C19</strain>
    </source>
</reference>
<sequence>MEQFYTDERNVQILIALLKEHGIKKVVASPGSTNVTFVGSIQQDSFFEIYSSVDERSAAYIACGLAAESGESVALSCTGATASRNYYPALTEAFYRKLPILAITSTQDESKIGHMIPQIIDRTVQPLDTVKCSVHLQTVKDAADAWDCNVKANKAILELTHGGNGPVHVNLTTTYSRNFMVKELKRERKIERVMTYGKFPDIPKGKIAVYIGSHVRMSKSLAESIDLFCETHNAIVAVDPTANYTGRYRVPYMLVAQQSIEDENRNPDLLIHIGEMSDMAGIVGQPKSVWRVNEDGKIVDRFQTLRYVFEMPEHLFFEHYSKSLLSRQNTYYNSCMEKCNYFWNNIPELPFSHIWVAFRLHNLLPMGSVLHLGILSPLRSWGYFPIPSHIEVYCNQGGFGIDGNMSSLLGASLVHPEKLYFGVVGDLSFFYDMNVLGNRHVGENVRILLINNALAAEFHLFKQTNLTKVNEIERFLSAGGHFGCKSLDVVKHLVEDWGYEYLTASTKEDFEKVYERFITPDLTEKPMIFEVFTDVNDENEALRRMYFIESSTRYKVKNAVKNIIGEDRMEIIKKIIKR</sequence>
<gene>
    <name evidence="7" type="ORF">HMPREF1062_00075</name>
</gene>
<dbReference type="RefSeq" id="WP_007215152.1">
    <property type="nucleotide sequence ID" value="NZ_JH724085.1"/>
</dbReference>
<dbReference type="SUPFAM" id="SSF52518">
    <property type="entry name" value="Thiamin diphosphate-binding fold (THDP-binding)"/>
    <property type="match status" value="2"/>
</dbReference>
<evidence type="ECO:0000313" key="8">
    <source>
        <dbReference type="Proteomes" id="UP000003741"/>
    </source>
</evidence>
<evidence type="ECO:0000256" key="5">
    <source>
        <dbReference type="ARBA" id="ARBA00023211"/>
    </source>
</evidence>
<evidence type="ECO:0000256" key="3">
    <source>
        <dbReference type="ARBA" id="ARBA00022842"/>
    </source>
</evidence>
<feature type="domain" description="Thiamine pyrophosphate enzyme N-terminal TPP-binding" evidence="6">
    <location>
        <begin position="12"/>
        <end position="121"/>
    </location>
</feature>
<dbReference type="PANTHER" id="PTHR42916">
    <property type="entry name" value="2-SUCCINYL-5-ENOLPYRUVYL-6-HYDROXY-3-CYCLOHEXENE-1-CARBOXYLATE SYNTHASE"/>
    <property type="match status" value="1"/>
</dbReference>
<dbReference type="Proteomes" id="UP000003741">
    <property type="component" value="Unassembled WGS sequence"/>
</dbReference>
<keyword evidence="1" id="KW-0808">Transferase</keyword>
<evidence type="ECO:0000256" key="2">
    <source>
        <dbReference type="ARBA" id="ARBA00022723"/>
    </source>
</evidence>
<keyword evidence="4" id="KW-0786">Thiamine pyrophosphate</keyword>
<dbReference type="HOGENOM" id="CLU_006051_3_0_10"/>
<organism evidence="7 8">
    <name type="scientific">Bacteroides cellulosilyticus CL02T12C19</name>
    <dbReference type="NCBI Taxonomy" id="997874"/>
    <lineage>
        <taxon>Bacteria</taxon>
        <taxon>Pseudomonadati</taxon>
        <taxon>Bacteroidota</taxon>
        <taxon>Bacteroidia</taxon>
        <taxon>Bacteroidales</taxon>
        <taxon>Bacteroidaceae</taxon>
        <taxon>Bacteroides</taxon>
    </lineage>
</organism>
<proteinExistence type="predicted"/>
<name>I8WQV2_9BACE</name>
<keyword evidence="2" id="KW-0479">Metal-binding</keyword>
<dbReference type="AlphaFoldDB" id="I8WQV2"/>
<dbReference type="GO" id="GO:0070204">
    <property type="term" value="F:2-succinyl-5-enolpyruvyl-6-hydroxy-3-cyclohexene-1-carboxylic-acid synthase activity"/>
    <property type="evidence" value="ECO:0007669"/>
    <property type="project" value="InterPro"/>
</dbReference>
<keyword evidence="8" id="KW-1185">Reference proteome</keyword>
<dbReference type="PANTHER" id="PTHR42916:SF1">
    <property type="entry name" value="PROTEIN PHYLLO, CHLOROPLASTIC"/>
    <property type="match status" value="1"/>
</dbReference>
<dbReference type="InterPro" id="IPR029061">
    <property type="entry name" value="THDP-binding"/>
</dbReference>
<dbReference type="GO" id="GO:0030976">
    <property type="term" value="F:thiamine pyrophosphate binding"/>
    <property type="evidence" value="ECO:0007669"/>
    <property type="project" value="InterPro"/>
</dbReference>
<evidence type="ECO:0000256" key="4">
    <source>
        <dbReference type="ARBA" id="ARBA00023052"/>
    </source>
</evidence>
<dbReference type="InterPro" id="IPR012001">
    <property type="entry name" value="Thiamin_PyroP_enz_TPP-bd_dom"/>
</dbReference>
<dbReference type="OrthoDB" id="9791859at2"/>